<dbReference type="AlphaFoldDB" id="A0A843W181"/>
<dbReference type="Proteomes" id="UP000652761">
    <property type="component" value="Unassembled WGS sequence"/>
</dbReference>
<name>A0A843W181_COLES</name>
<protein>
    <submittedName>
        <fullName evidence="1">Uncharacterized protein</fullName>
    </submittedName>
</protein>
<proteinExistence type="predicted"/>
<reference evidence="1" key="1">
    <citation type="submission" date="2017-07" db="EMBL/GenBank/DDBJ databases">
        <title>Taro Niue Genome Assembly and Annotation.</title>
        <authorList>
            <person name="Atibalentja N."/>
            <person name="Keating K."/>
            <person name="Fields C.J."/>
        </authorList>
    </citation>
    <scope>NUCLEOTIDE SEQUENCE</scope>
    <source>
        <strain evidence="1">Niue_2</strain>
        <tissue evidence="1">Leaf</tissue>
    </source>
</reference>
<dbReference type="EMBL" id="NMUH01003048">
    <property type="protein sequence ID" value="MQM03522.1"/>
    <property type="molecule type" value="Genomic_DNA"/>
</dbReference>
<accession>A0A843W181</accession>
<comment type="caution">
    <text evidence="1">The sequence shown here is derived from an EMBL/GenBank/DDBJ whole genome shotgun (WGS) entry which is preliminary data.</text>
</comment>
<keyword evidence="2" id="KW-1185">Reference proteome</keyword>
<organism evidence="1 2">
    <name type="scientific">Colocasia esculenta</name>
    <name type="common">Wild taro</name>
    <name type="synonym">Arum esculentum</name>
    <dbReference type="NCBI Taxonomy" id="4460"/>
    <lineage>
        <taxon>Eukaryota</taxon>
        <taxon>Viridiplantae</taxon>
        <taxon>Streptophyta</taxon>
        <taxon>Embryophyta</taxon>
        <taxon>Tracheophyta</taxon>
        <taxon>Spermatophyta</taxon>
        <taxon>Magnoliopsida</taxon>
        <taxon>Liliopsida</taxon>
        <taxon>Araceae</taxon>
        <taxon>Aroideae</taxon>
        <taxon>Colocasieae</taxon>
        <taxon>Colocasia</taxon>
    </lineage>
</organism>
<sequence length="104" mass="11543">MNTSRHIGSQLLLCCHSFTLRAPKSLEVGQGQKTVKGLFKLNRGRKKTLREKEAVSTPLENRLAAIQMVTTTRLILQTIKSLAIGEQPSSDADGDDHETHFVED</sequence>
<evidence type="ECO:0000313" key="1">
    <source>
        <dbReference type="EMBL" id="MQM03522.1"/>
    </source>
</evidence>
<evidence type="ECO:0000313" key="2">
    <source>
        <dbReference type="Proteomes" id="UP000652761"/>
    </source>
</evidence>
<gene>
    <name evidence="1" type="ORF">Taro_036303</name>
</gene>